<dbReference type="RefSeq" id="WP_382384748.1">
    <property type="nucleotide sequence ID" value="NZ_JBHMEZ010000032.1"/>
</dbReference>
<accession>A0ABV5F6I2</accession>
<comment type="caution">
    <text evidence="1">The sequence shown here is derived from an EMBL/GenBank/DDBJ whole genome shotgun (WGS) entry which is preliminary data.</text>
</comment>
<dbReference type="EMBL" id="JBHMEZ010000032">
    <property type="protein sequence ID" value="MFB9055061.1"/>
    <property type="molecule type" value="Genomic_DNA"/>
</dbReference>
<protein>
    <submittedName>
        <fullName evidence="1">Uncharacterized protein</fullName>
    </submittedName>
</protein>
<evidence type="ECO:0000313" key="1">
    <source>
        <dbReference type="EMBL" id="MFB9055061.1"/>
    </source>
</evidence>
<proteinExistence type="predicted"/>
<dbReference type="Proteomes" id="UP001589605">
    <property type="component" value="Unassembled WGS sequence"/>
</dbReference>
<evidence type="ECO:0000313" key="2">
    <source>
        <dbReference type="Proteomes" id="UP001589605"/>
    </source>
</evidence>
<gene>
    <name evidence="1" type="ORF">ACFFVB_18415</name>
</gene>
<name>A0ABV5F6I2_9FLAO</name>
<reference evidence="1 2" key="1">
    <citation type="submission" date="2024-09" db="EMBL/GenBank/DDBJ databases">
        <authorList>
            <person name="Sun Q."/>
            <person name="Mori K."/>
        </authorList>
    </citation>
    <scope>NUCLEOTIDE SEQUENCE [LARGE SCALE GENOMIC DNA]</scope>
    <source>
        <strain evidence="1 2">CECT 8286</strain>
    </source>
</reference>
<organism evidence="1 2">
    <name type="scientific">Formosa undariae</name>
    <dbReference type="NCBI Taxonomy" id="1325436"/>
    <lineage>
        <taxon>Bacteria</taxon>
        <taxon>Pseudomonadati</taxon>
        <taxon>Bacteroidota</taxon>
        <taxon>Flavobacteriia</taxon>
        <taxon>Flavobacteriales</taxon>
        <taxon>Flavobacteriaceae</taxon>
        <taxon>Formosa</taxon>
    </lineage>
</organism>
<sequence>MHLFNTLKANYYNPDGTPATPTLTADQLYTTALSANNNFAENQLIYDEFNYYQDTKKVLGVHPVFRVLKLTEKVKSMREASAVKRHMLLTNYIYRDTKKLKSITDKDKREAFENKLKLKQEERELIAKIHKLDE</sequence>
<keyword evidence="2" id="KW-1185">Reference proteome</keyword>